<dbReference type="RefSeq" id="WP_008901572.1">
    <property type="nucleotide sequence ID" value="NZ_GL397071.1"/>
</dbReference>
<dbReference type="SMART" id="SM00014">
    <property type="entry name" value="acidPPc"/>
    <property type="match status" value="1"/>
</dbReference>
<protein>
    <submittedName>
        <fullName evidence="9">PAP2 family protein</fullName>
    </submittedName>
</protein>
<evidence type="ECO:0000259" key="8">
    <source>
        <dbReference type="SMART" id="SM00014"/>
    </source>
</evidence>
<gene>
    <name evidence="9" type="ORF">HMPREF9225_0757</name>
</gene>
<dbReference type="InterPro" id="IPR000326">
    <property type="entry name" value="PAP2/HPO"/>
</dbReference>
<keyword evidence="3 7" id="KW-0812">Transmembrane</keyword>
<feature type="transmembrane region" description="Helical" evidence="7">
    <location>
        <begin position="25"/>
        <end position="46"/>
    </location>
</feature>
<keyword evidence="2" id="KW-1003">Cell membrane</keyword>
<dbReference type="eggNOG" id="COG0671">
    <property type="taxonomic scope" value="Bacteria"/>
</dbReference>
<evidence type="ECO:0000256" key="6">
    <source>
        <dbReference type="ARBA" id="ARBA00023136"/>
    </source>
</evidence>
<dbReference type="EMBL" id="AEEH01000029">
    <property type="protein sequence ID" value="EFM25609.1"/>
    <property type="molecule type" value="Genomic_DNA"/>
</dbReference>
<name>E0NKR8_9FIRM</name>
<dbReference type="SUPFAM" id="SSF48317">
    <property type="entry name" value="Acid phosphatase/Vanadium-dependent haloperoxidase"/>
    <property type="match status" value="1"/>
</dbReference>
<organism evidence="9 10">
    <name type="scientific">Peptoniphilus duerdenii ATCC BAA-1640</name>
    <dbReference type="NCBI Taxonomy" id="862517"/>
    <lineage>
        <taxon>Bacteria</taxon>
        <taxon>Bacillati</taxon>
        <taxon>Bacillota</taxon>
        <taxon>Tissierellia</taxon>
        <taxon>Tissierellales</taxon>
        <taxon>Peptoniphilaceae</taxon>
        <taxon>Peptoniphilus</taxon>
    </lineage>
</organism>
<evidence type="ECO:0000256" key="3">
    <source>
        <dbReference type="ARBA" id="ARBA00022692"/>
    </source>
</evidence>
<reference evidence="9 10" key="1">
    <citation type="submission" date="2010-07" db="EMBL/GenBank/DDBJ databases">
        <authorList>
            <person name="Muzny D."/>
            <person name="Qin X."/>
            <person name="Deng J."/>
            <person name="Jiang H."/>
            <person name="Liu Y."/>
            <person name="Qu J."/>
            <person name="Song X.-Z."/>
            <person name="Zhang L."/>
            <person name="Thornton R."/>
            <person name="Coyle M."/>
            <person name="Francisco L."/>
            <person name="Jackson L."/>
            <person name="Javaid M."/>
            <person name="Korchina V."/>
            <person name="Kovar C."/>
            <person name="Mata R."/>
            <person name="Mathew T."/>
            <person name="Ngo R."/>
            <person name="Nguyen L."/>
            <person name="Nguyen N."/>
            <person name="Okwuonu G."/>
            <person name="Ongeri F."/>
            <person name="Pham C."/>
            <person name="Simmons D."/>
            <person name="Wilczek-Boney K."/>
            <person name="Hale W."/>
            <person name="Jakkamsetti A."/>
            <person name="Pham P."/>
            <person name="Ruth R."/>
            <person name="San Lucas F."/>
            <person name="Warren J."/>
            <person name="Zhang J."/>
            <person name="Zhao Z."/>
            <person name="Zhou C."/>
            <person name="Zhu D."/>
            <person name="Lee S."/>
            <person name="Bess C."/>
            <person name="Blankenburg K."/>
            <person name="Forbes L."/>
            <person name="Fu Q."/>
            <person name="Gubbala S."/>
            <person name="Hirani K."/>
            <person name="Jayaseelan J.C."/>
            <person name="Lara F."/>
            <person name="Munidasa M."/>
            <person name="Palculict T."/>
            <person name="Patil S."/>
            <person name="Pu L.-L."/>
            <person name="Saada N."/>
            <person name="Tang L."/>
            <person name="Weissenberger G."/>
            <person name="Zhu Y."/>
            <person name="Hemphill L."/>
            <person name="Shang Y."/>
            <person name="Youmans B."/>
            <person name="Ayvaz T."/>
            <person name="Ross M."/>
            <person name="Santibanez J."/>
            <person name="Aqrawi P."/>
            <person name="Gross S."/>
            <person name="Joshi V."/>
            <person name="Fowler G."/>
            <person name="Nazareth L."/>
            <person name="Reid J."/>
            <person name="Worley K."/>
            <person name="Petrosino J."/>
            <person name="Highlander S."/>
            <person name="Gibbs R."/>
        </authorList>
    </citation>
    <scope>NUCLEOTIDE SEQUENCE [LARGE SCALE GENOMIC DNA]</scope>
    <source>
        <strain evidence="9 10">ATCC BAA-1640</strain>
    </source>
</reference>
<dbReference type="GO" id="GO:0016787">
    <property type="term" value="F:hydrolase activity"/>
    <property type="evidence" value="ECO:0007669"/>
    <property type="project" value="UniProtKB-KW"/>
</dbReference>
<comment type="caution">
    <text evidence="9">The sequence shown here is derived from an EMBL/GenBank/DDBJ whole genome shotgun (WGS) entry which is preliminary data.</text>
</comment>
<comment type="subcellular location">
    <subcellularLocation>
        <location evidence="1">Cell membrane</location>
        <topology evidence="1">Multi-pass membrane protein</topology>
    </subcellularLocation>
</comment>
<evidence type="ECO:0000313" key="10">
    <source>
        <dbReference type="Proteomes" id="UP000003280"/>
    </source>
</evidence>
<sequence length="171" mass="19386">MNLDINVINFMSEIKCVPLDYFFKFFTHLGDFGFLYILIGILFLFFKKTRKTGAIILLSLIFCGILGNLILKPIIARIRPYDRLNLPLKIKPLTDFSFPSGHTYGAFAVAGSIHFTKVFKSLPFFIVAAIISASRIYFTVHYPSDVAFGVVMGMILSYVSNKIVNKFYNSN</sequence>
<feature type="transmembrane region" description="Helical" evidence="7">
    <location>
        <begin position="122"/>
        <end position="140"/>
    </location>
</feature>
<proteinExistence type="predicted"/>
<evidence type="ECO:0000256" key="7">
    <source>
        <dbReference type="SAM" id="Phobius"/>
    </source>
</evidence>
<keyword evidence="6 7" id="KW-0472">Membrane</keyword>
<dbReference type="Proteomes" id="UP000003280">
    <property type="component" value="Unassembled WGS sequence"/>
</dbReference>
<dbReference type="InterPro" id="IPR036938">
    <property type="entry name" value="PAP2/HPO_sf"/>
</dbReference>
<dbReference type="PANTHER" id="PTHR14969">
    <property type="entry name" value="SPHINGOSINE-1-PHOSPHATE PHOSPHOHYDROLASE"/>
    <property type="match status" value="1"/>
</dbReference>
<evidence type="ECO:0000256" key="5">
    <source>
        <dbReference type="ARBA" id="ARBA00022989"/>
    </source>
</evidence>
<dbReference type="HOGENOM" id="CLU_072573_10_3_9"/>
<dbReference type="PANTHER" id="PTHR14969:SF62">
    <property type="entry name" value="DECAPRENYLPHOSPHORYL-5-PHOSPHORIBOSE PHOSPHATASE RV3807C-RELATED"/>
    <property type="match status" value="1"/>
</dbReference>
<dbReference type="Pfam" id="PF01569">
    <property type="entry name" value="PAP2"/>
    <property type="match status" value="1"/>
</dbReference>
<evidence type="ECO:0000256" key="2">
    <source>
        <dbReference type="ARBA" id="ARBA00022475"/>
    </source>
</evidence>
<dbReference type="CDD" id="cd03392">
    <property type="entry name" value="PAP2_like_2"/>
    <property type="match status" value="1"/>
</dbReference>
<evidence type="ECO:0000256" key="1">
    <source>
        <dbReference type="ARBA" id="ARBA00004651"/>
    </source>
</evidence>
<dbReference type="OrthoDB" id="9789113at2"/>
<evidence type="ECO:0000256" key="4">
    <source>
        <dbReference type="ARBA" id="ARBA00022801"/>
    </source>
</evidence>
<keyword evidence="4" id="KW-0378">Hydrolase</keyword>
<accession>E0NKR8</accession>
<dbReference type="GO" id="GO:0005886">
    <property type="term" value="C:plasma membrane"/>
    <property type="evidence" value="ECO:0007669"/>
    <property type="project" value="UniProtKB-SubCell"/>
</dbReference>
<keyword evidence="5 7" id="KW-1133">Transmembrane helix</keyword>
<feature type="transmembrane region" description="Helical" evidence="7">
    <location>
        <begin position="96"/>
        <end position="115"/>
    </location>
</feature>
<feature type="transmembrane region" description="Helical" evidence="7">
    <location>
        <begin position="53"/>
        <end position="76"/>
    </location>
</feature>
<keyword evidence="10" id="KW-1185">Reference proteome</keyword>
<dbReference type="AlphaFoldDB" id="E0NKR8"/>
<evidence type="ECO:0000313" key="9">
    <source>
        <dbReference type="EMBL" id="EFM25609.1"/>
    </source>
</evidence>
<feature type="domain" description="Phosphatidic acid phosphatase type 2/haloperoxidase" evidence="8">
    <location>
        <begin position="54"/>
        <end position="161"/>
    </location>
</feature>
<dbReference type="Gene3D" id="1.20.144.10">
    <property type="entry name" value="Phosphatidic acid phosphatase type 2/haloperoxidase"/>
    <property type="match status" value="2"/>
</dbReference>
<dbReference type="STRING" id="862517.HMPREF9225_0757"/>
<feature type="transmembrane region" description="Helical" evidence="7">
    <location>
        <begin position="146"/>
        <end position="164"/>
    </location>
</feature>